<organism evidence="2 3">
    <name type="scientific">Allobacillus saliphilus</name>
    <dbReference type="NCBI Taxonomy" id="2912308"/>
    <lineage>
        <taxon>Bacteria</taxon>
        <taxon>Bacillati</taxon>
        <taxon>Bacillota</taxon>
        <taxon>Bacilli</taxon>
        <taxon>Bacillales</taxon>
        <taxon>Bacillaceae</taxon>
        <taxon>Allobacillus</taxon>
    </lineage>
</organism>
<protein>
    <recommendedName>
        <fullName evidence="4">Cytochrome-c oxidase</fullName>
    </recommendedName>
</protein>
<keyword evidence="1" id="KW-1133">Transmembrane helix</keyword>
<evidence type="ECO:0000313" key="2">
    <source>
        <dbReference type="EMBL" id="MBR7554669.1"/>
    </source>
</evidence>
<keyword evidence="1" id="KW-0472">Membrane</keyword>
<reference evidence="2 3" key="1">
    <citation type="submission" date="2021-04" db="EMBL/GenBank/DDBJ databases">
        <title>Allobacillus sp. nov. SKP8-2 isolated from shrimp paste.</title>
        <authorList>
            <person name="Tanasupawat S."/>
            <person name="Yiamsombat S."/>
            <person name="Kanchanasin P."/>
            <person name="Kuncharoen N."/>
        </authorList>
    </citation>
    <scope>NUCLEOTIDE SEQUENCE [LARGE SCALE GENOMIC DNA]</scope>
    <source>
        <strain evidence="2 3">SKP8-2</strain>
    </source>
</reference>
<evidence type="ECO:0000313" key="3">
    <source>
        <dbReference type="Proteomes" id="UP000675431"/>
    </source>
</evidence>
<dbReference type="Proteomes" id="UP000675431">
    <property type="component" value="Unassembled WGS sequence"/>
</dbReference>
<evidence type="ECO:0000256" key="1">
    <source>
        <dbReference type="SAM" id="Phobius"/>
    </source>
</evidence>
<proteinExistence type="predicted"/>
<feature type="transmembrane region" description="Helical" evidence="1">
    <location>
        <begin position="71"/>
        <end position="89"/>
    </location>
</feature>
<dbReference type="RefSeq" id="WP_212371064.1">
    <property type="nucleotide sequence ID" value="NZ_JAGSIE010000035.1"/>
</dbReference>
<feature type="transmembrane region" description="Helical" evidence="1">
    <location>
        <begin position="101"/>
        <end position="125"/>
    </location>
</feature>
<gene>
    <name evidence="2" type="ORF">KC820_11070</name>
</gene>
<dbReference type="EMBL" id="JAGSIE010000035">
    <property type="protein sequence ID" value="MBR7554669.1"/>
    <property type="molecule type" value="Genomic_DNA"/>
</dbReference>
<dbReference type="AlphaFoldDB" id="A0A941CWW2"/>
<evidence type="ECO:0008006" key="4">
    <source>
        <dbReference type="Google" id="ProtNLM"/>
    </source>
</evidence>
<feature type="transmembrane region" description="Helical" evidence="1">
    <location>
        <begin position="39"/>
        <end position="59"/>
    </location>
</feature>
<sequence>MNKNSKILLQFAGIFGLIGAILGAHMAGSGSYAFRAVHAHILVVGWLTLFGWAVYYKIFQQKESLLTKLHVWTAIIGSVGLTIGMWLYMVKPFELPTGVTLTVYIGGGVALLASFFFFFLLTLFLNYSHLNANAF</sequence>
<keyword evidence="3" id="KW-1185">Reference proteome</keyword>
<keyword evidence="1" id="KW-0812">Transmembrane</keyword>
<comment type="caution">
    <text evidence="2">The sequence shown here is derived from an EMBL/GenBank/DDBJ whole genome shotgun (WGS) entry which is preliminary data.</text>
</comment>
<name>A0A941CWW2_9BACI</name>
<accession>A0A941CWW2</accession>